<dbReference type="SUPFAM" id="SSF51569">
    <property type="entry name" value="Aldolase"/>
    <property type="match status" value="1"/>
</dbReference>
<dbReference type="HOGENOM" id="CLU_1072491_0_0_4"/>
<protein>
    <submittedName>
        <fullName evidence="1">Uncharacterized protein</fullName>
    </submittedName>
</protein>
<gene>
    <name evidence="1" type="ordered locus">Reut_C6253</name>
</gene>
<proteinExistence type="predicted"/>
<dbReference type="EMBL" id="CP000092">
    <property type="protein sequence ID" value="AAZ65559.1"/>
    <property type="molecule type" value="Genomic_DNA"/>
</dbReference>
<dbReference type="AlphaFoldDB" id="Q46MR6"/>
<dbReference type="Gene3D" id="3.20.20.70">
    <property type="entry name" value="Aldolase class I"/>
    <property type="match status" value="1"/>
</dbReference>
<organism evidence="1">
    <name type="scientific">Cupriavidus pinatubonensis (strain JMP 134 / LMG 1197)</name>
    <name type="common">Cupriavidus necator (strain JMP 134)</name>
    <dbReference type="NCBI Taxonomy" id="264198"/>
    <lineage>
        <taxon>Bacteria</taxon>
        <taxon>Pseudomonadati</taxon>
        <taxon>Pseudomonadota</taxon>
        <taxon>Betaproteobacteria</taxon>
        <taxon>Burkholderiales</taxon>
        <taxon>Burkholderiaceae</taxon>
        <taxon>Cupriavidus</taxon>
    </lineage>
</organism>
<evidence type="ECO:0000313" key="1">
    <source>
        <dbReference type="EMBL" id="AAZ65559.1"/>
    </source>
</evidence>
<geneLocation type="plasmid" evidence="1">
    <name>megaplasmid</name>
</geneLocation>
<accession>Q46MR6</accession>
<dbReference type="InterPro" id="IPR013785">
    <property type="entry name" value="Aldolase_TIM"/>
</dbReference>
<reference evidence="1" key="1">
    <citation type="submission" date="2005-08" db="EMBL/GenBank/DDBJ databases">
        <title>Complete sequence of a megaplasmid of Ralstonia eutropha JMP134.</title>
        <authorList>
            <person name="Copeland A."/>
            <person name="Lucas S."/>
            <person name="Lapidus A."/>
            <person name="Barry K."/>
            <person name="Detter J.C."/>
            <person name="Glavina T."/>
            <person name="Hammon N."/>
            <person name="Israni S."/>
            <person name="Pitluck S."/>
            <person name="Goltsman E."/>
            <person name="Martinez M."/>
            <person name="Vergez L."/>
            <person name="Larimer F."/>
            <person name="Land M."/>
            <person name="Lykidis A."/>
            <person name="Richardson P."/>
        </authorList>
    </citation>
    <scope>NUCLEOTIDE SEQUENCE [LARGE SCALE GENOMIC DNA]</scope>
    <source>
        <strain evidence="1">JMP134</strain>
        <plasmid evidence="1">megaplasmid</plasmid>
    </source>
</reference>
<name>Q46MR6_CUPPJ</name>
<keyword evidence="1" id="KW-0614">Plasmid</keyword>
<dbReference type="OrthoDB" id="9947950at2"/>
<dbReference type="KEGG" id="reu:Reut_C6253"/>
<sequence>MLLPPMPIERLSGRAVTIEDASLEACRIRDGQIDNLLASVGQFHLAGVRRLSIAPFPVHALRGFTWRDWPNRPCHLRIAHPVETMAAASEAIAAKPDTIILRIGARDRQRSMDQMSEVMAMTPPDILLGVAIEAAFGTSANRVDNELAVDIGDFFASNGASEIILCDTSGLAGPLRIEQGCDGLCERWAGKEVVVEVNDTYGMASANIIAAMAAGIDHFRLATAPESGARRLSHAELVTMLLAMECIPNGNIARASRHD</sequence>
<dbReference type="eggNOG" id="COG0119">
    <property type="taxonomic scope" value="Bacteria"/>
</dbReference>